<feature type="region of interest" description="Disordered" evidence="1">
    <location>
        <begin position="1"/>
        <end position="28"/>
    </location>
</feature>
<evidence type="ECO:0000313" key="3">
    <source>
        <dbReference type="Proteomes" id="UP001152622"/>
    </source>
</evidence>
<protein>
    <submittedName>
        <fullName evidence="2">Uncharacterized protein</fullName>
    </submittedName>
</protein>
<gene>
    <name evidence="2" type="ORF">SKAU_G00212960</name>
</gene>
<feature type="compositionally biased region" description="Basic and acidic residues" evidence="1">
    <location>
        <begin position="93"/>
        <end position="107"/>
    </location>
</feature>
<accession>A0A9Q1F998</accession>
<keyword evidence="3" id="KW-1185">Reference proteome</keyword>
<organism evidence="2 3">
    <name type="scientific">Synaphobranchus kaupii</name>
    <name type="common">Kaup's arrowtooth eel</name>
    <dbReference type="NCBI Taxonomy" id="118154"/>
    <lineage>
        <taxon>Eukaryota</taxon>
        <taxon>Metazoa</taxon>
        <taxon>Chordata</taxon>
        <taxon>Craniata</taxon>
        <taxon>Vertebrata</taxon>
        <taxon>Euteleostomi</taxon>
        <taxon>Actinopterygii</taxon>
        <taxon>Neopterygii</taxon>
        <taxon>Teleostei</taxon>
        <taxon>Anguilliformes</taxon>
        <taxon>Synaphobranchidae</taxon>
        <taxon>Synaphobranchus</taxon>
    </lineage>
</organism>
<dbReference type="AlphaFoldDB" id="A0A9Q1F998"/>
<sequence>MPHSSLRSTAHLLRSEGPARGGTSVRARPRCVATSSASAAFARPCSRSFPLRTPFKLKGKGAAIVRPGATLRFLAVPPPLKTRRARTAVCGQRTRDGSADTTREHKSFWSSPGMNGN</sequence>
<name>A0A9Q1F998_SYNKA</name>
<dbReference type="EMBL" id="JAINUF010000007">
    <property type="protein sequence ID" value="KAJ8353729.1"/>
    <property type="molecule type" value="Genomic_DNA"/>
</dbReference>
<feature type="region of interest" description="Disordered" evidence="1">
    <location>
        <begin position="84"/>
        <end position="117"/>
    </location>
</feature>
<evidence type="ECO:0000313" key="2">
    <source>
        <dbReference type="EMBL" id="KAJ8353729.1"/>
    </source>
</evidence>
<feature type="compositionally biased region" description="Polar residues" evidence="1">
    <location>
        <begin position="108"/>
        <end position="117"/>
    </location>
</feature>
<comment type="caution">
    <text evidence="2">The sequence shown here is derived from an EMBL/GenBank/DDBJ whole genome shotgun (WGS) entry which is preliminary data.</text>
</comment>
<dbReference type="Proteomes" id="UP001152622">
    <property type="component" value="Chromosome 7"/>
</dbReference>
<reference evidence="2" key="1">
    <citation type="journal article" date="2023" name="Science">
        <title>Genome structures resolve the early diversification of teleost fishes.</title>
        <authorList>
            <person name="Parey E."/>
            <person name="Louis A."/>
            <person name="Montfort J."/>
            <person name="Bouchez O."/>
            <person name="Roques C."/>
            <person name="Iampietro C."/>
            <person name="Lluch J."/>
            <person name="Castinel A."/>
            <person name="Donnadieu C."/>
            <person name="Desvignes T."/>
            <person name="Floi Bucao C."/>
            <person name="Jouanno E."/>
            <person name="Wen M."/>
            <person name="Mejri S."/>
            <person name="Dirks R."/>
            <person name="Jansen H."/>
            <person name="Henkel C."/>
            <person name="Chen W.J."/>
            <person name="Zahm M."/>
            <person name="Cabau C."/>
            <person name="Klopp C."/>
            <person name="Thompson A.W."/>
            <person name="Robinson-Rechavi M."/>
            <person name="Braasch I."/>
            <person name="Lecointre G."/>
            <person name="Bobe J."/>
            <person name="Postlethwait J.H."/>
            <person name="Berthelot C."/>
            <person name="Roest Crollius H."/>
            <person name="Guiguen Y."/>
        </authorList>
    </citation>
    <scope>NUCLEOTIDE SEQUENCE</scope>
    <source>
        <strain evidence="2">WJC10195</strain>
    </source>
</reference>
<evidence type="ECO:0000256" key="1">
    <source>
        <dbReference type="SAM" id="MobiDB-lite"/>
    </source>
</evidence>
<proteinExistence type="predicted"/>